<protein>
    <submittedName>
        <fullName evidence="2">Uncharacterized protein</fullName>
    </submittedName>
</protein>
<dbReference type="AlphaFoldDB" id="A0A3N4M1C6"/>
<keyword evidence="3" id="KW-1185">Reference proteome</keyword>
<gene>
    <name evidence="2" type="ORF">L211DRAFT_835079</name>
</gene>
<dbReference type="InParanoid" id="A0A3N4M1C6"/>
<sequence>MKHVAKQVIISVILLITLLFGLVLAHRIYTKRRIHGRNLQLPENSIQPSAAHNIPPVSNIPPGWRRIPGTFTPSRAGNGLHFTPSRQGQGDVVVNIPIGVQFCNSRGLLSRTHTSPNSDTPRAVVDDTPSVWGIDLGRRGARGGLRSGAAVLVPPPGAIVVASTASAPGAVRVQRGVQQRGLQQRGVQRNVGLEEGEELPRYEEPPPGYVMNLEEGGTGGTGVRATPGEVAEGSHGSDEAMAREHTAHVVGVPDPVRDLPTSPEPAVTREGPAI</sequence>
<evidence type="ECO:0000256" key="1">
    <source>
        <dbReference type="SAM" id="MobiDB-lite"/>
    </source>
</evidence>
<dbReference type="Proteomes" id="UP000267821">
    <property type="component" value="Unassembled WGS sequence"/>
</dbReference>
<feature type="region of interest" description="Disordered" evidence="1">
    <location>
        <begin position="249"/>
        <end position="274"/>
    </location>
</feature>
<proteinExistence type="predicted"/>
<dbReference type="EMBL" id="ML121533">
    <property type="protein sequence ID" value="RPB26741.1"/>
    <property type="molecule type" value="Genomic_DNA"/>
</dbReference>
<name>A0A3N4M1C6_9PEZI</name>
<evidence type="ECO:0000313" key="3">
    <source>
        <dbReference type="Proteomes" id="UP000267821"/>
    </source>
</evidence>
<accession>A0A3N4M1C6</accession>
<organism evidence="2 3">
    <name type="scientific">Terfezia boudieri ATCC MYA-4762</name>
    <dbReference type="NCBI Taxonomy" id="1051890"/>
    <lineage>
        <taxon>Eukaryota</taxon>
        <taxon>Fungi</taxon>
        <taxon>Dikarya</taxon>
        <taxon>Ascomycota</taxon>
        <taxon>Pezizomycotina</taxon>
        <taxon>Pezizomycetes</taxon>
        <taxon>Pezizales</taxon>
        <taxon>Pezizaceae</taxon>
        <taxon>Terfezia</taxon>
    </lineage>
</organism>
<reference evidence="2 3" key="1">
    <citation type="journal article" date="2018" name="Nat. Ecol. Evol.">
        <title>Pezizomycetes genomes reveal the molecular basis of ectomycorrhizal truffle lifestyle.</title>
        <authorList>
            <person name="Murat C."/>
            <person name="Payen T."/>
            <person name="Noel B."/>
            <person name="Kuo A."/>
            <person name="Morin E."/>
            <person name="Chen J."/>
            <person name="Kohler A."/>
            <person name="Krizsan K."/>
            <person name="Balestrini R."/>
            <person name="Da Silva C."/>
            <person name="Montanini B."/>
            <person name="Hainaut M."/>
            <person name="Levati E."/>
            <person name="Barry K.W."/>
            <person name="Belfiori B."/>
            <person name="Cichocki N."/>
            <person name="Clum A."/>
            <person name="Dockter R.B."/>
            <person name="Fauchery L."/>
            <person name="Guy J."/>
            <person name="Iotti M."/>
            <person name="Le Tacon F."/>
            <person name="Lindquist E.A."/>
            <person name="Lipzen A."/>
            <person name="Malagnac F."/>
            <person name="Mello A."/>
            <person name="Molinier V."/>
            <person name="Miyauchi S."/>
            <person name="Poulain J."/>
            <person name="Riccioni C."/>
            <person name="Rubini A."/>
            <person name="Sitrit Y."/>
            <person name="Splivallo R."/>
            <person name="Traeger S."/>
            <person name="Wang M."/>
            <person name="Zifcakova L."/>
            <person name="Wipf D."/>
            <person name="Zambonelli A."/>
            <person name="Paolocci F."/>
            <person name="Nowrousian M."/>
            <person name="Ottonello S."/>
            <person name="Baldrian P."/>
            <person name="Spatafora J.W."/>
            <person name="Henrissat B."/>
            <person name="Nagy L.G."/>
            <person name="Aury J.M."/>
            <person name="Wincker P."/>
            <person name="Grigoriev I.V."/>
            <person name="Bonfante P."/>
            <person name="Martin F.M."/>
        </authorList>
    </citation>
    <scope>NUCLEOTIDE SEQUENCE [LARGE SCALE GENOMIC DNA]</scope>
    <source>
        <strain evidence="2 3">ATCC MYA-4762</strain>
    </source>
</reference>
<dbReference type="OrthoDB" id="10514669at2759"/>
<evidence type="ECO:0000313" key="2">
    <source>
        <dbReference type="EMBL" id="RPB26741.1"/>
    </source>
</evidence>